<dbReference type="STRING" id="2163413.A0A4P6XPX4"/>
<evidence type="ECO:0000256" key="1">
    <source>
        <dbReference type="ARBA" id="ARBA00004496"/>
    </source>
</evidence>
<dbReference type="InterPro" id="IPR001660">
    <property type="entry name" value="SAM"/>
</dbReference>
<dbReference type="Proteomes" id="UP000292447">
    <property type="component" value="Chromosome II"/>
</dbReference>
<dbReference type="GO" id="GO:0000932">
    <property type="term" value="C:P-body"/>
    <property type="evidence" value="ECO:0007669"/>
    <property type="project" value="TreeGrafter"/>
</dbReference>
<protein>
    <submittedName>
        <fullName evidence="5">SAM domain Sterile alpha motif</fullName>
    </submittedName>
</protein>
<dbReference type="SMART" id="SM00454">
    <property type="entry name" value="SAM"/>
    <property type="match status" value="1"/>
</dbReference>
<organism evidence="5 6">
    <name type="scientific">Metschnikowia aff. pulcherrima</name>
    <dbReference type="NCBI Taxonomy" id="2163413"/>
    <lineage>
        <taxon>Eukaryota</taxon>
        <taxon>Fungi</taxon>
        <taxon>Dikarya</taxon>
        <taxon>Ascomycota</taxon>
        <taxon>Saccharomycotina</taxon>
        <taxon>Pichiomycetes</taxon>
        <taxon>Metschnikowiaceae</taxon>
        <taxon>Metschnikowia</taxon>
    </lineage>
</organism>
<reference evidence="6" key="1">
    <citation type="submission" date="2019-03" db="EMBL/GenBank/DDBJ databases">
        <title>Snf2 controls pulcherriminic acid biosynthesis and connects pigmentation and antifungal activity of the yeast Metschnikowia pulcherrima.</title>
        <authorList>
            <person name="Gore-Lloyd D."/>
            <person name="Sumann I."/>
            <person name="Brachmann A.O."/>
            <person name="Schneeberger K."/>
            <person name="Ortiz-Merino R.A."/>
            <person name="Moreno-Beltran M."/>
            <person name="Schlaefli M."/>
            <person name="Kirner P."/>
            <person name="Santos Kron A."/>
            <person name="Wolfe K.H."/>
            <person name="Piel J."/>
            <person name="Ahrens C.H."/>
            <person name="Henk D."/>
            <person name="Freimoser F.M."/>
        </authorList>
    </citation>
    <scope>NUCLEOTIDE SEQUENCE [LARGE SCALE GENOMIC DNA]</scope>
    <source>
        <strain evidence="6">APC 1.2</strain>
    </source>
</reference>
<dbReference type="SUPFAM" id="SSF47769">
    <property type="entry name" value="SAM/Pointed domain"/>
    <property type="match status" value="1"/>
</dbReference>
<dbReference type="InterPro" id="IPR050897">
    <property type="entry name" value="SMAUG/VTS1_RNA-bind"/>
</dbReference>
<gene>
    <name evidence="5" type="primary">MPUL0B09860</name>
    <name evidence="5" type="ORF">METSCH_B09860</name>
</gene>
<keyword evidence="3" id="KW-0694">RNA-binding</keyword>
<evidence type="ECO:0000313" key="6">
    <source>
        <dbReference type="Proteomes" id="UP000292447"/>
    </source>
</evidence>
<dbReference type="EMBL" id="CP034457">
    <property type="protein sequence ID" value="QBM87774.1"/>
    <property type="molecule type" value="Genomic_DNA"/>
</dbReference>
<evidence type="ECO:0000313" key="5">
    <source>
        <dbReference type="EMBL" id="QBM87774.1"/>
    </source>
</evidence>
<comment type="subcellular location">
    <subcellularLocation>
        <location evidence="1">Cytoplasm</location>
    </subcellularLocation>
</comment>
<dbReference type="PROSITE" id="PS50105">
    <property type="entry name" value="SAM_DOMAIN"/>
    <property type="match status" value="1"/>
</dbReference>
<accession>A0A4P6XPX4</accession>
<dbReference type="GO" id="GO:0000289">
    <property type="term" value="P:nuclear-transcribed mRNA poly(A) tail shortening"/>
    <property type="evidence" value="ECO:0007669"/>
    <property type="project" value="TreeGrafter"/>
</dbReference>
<keyword evidence="2" id="KW-0963">Cytoplasm</keyword>
<proteinExistence type="predicted"/>
<dbReference type="AlphaFoldDB" id="A0A4P6XPX4"/>
<dbReference type="GO" id="GO:0003729">
    <property type="term" value="F:mRNA binding"/>
    <property type="evidence" value="ECO:0007669"/>
    <property type="project" value="TreeGrafter"/>
</dbReference>
<dbReference type="PANTHER" id="PTHR12515:SF5">
    <property type="entry name" value="PROTEIN SMAUG"/>
    <property type="match status" value="1"/>
</dbReference>
<evidence type="ECO:0000256" key="2">
    <source>
        <dbReference type="ARBA" id="ARBA00022490"/>
    </source>
</evidence>
<dbReference type="Gene3D" id="1.10.150.50">
    <property type="entry name" value="Transcription Factor, Ets-1"/>
    <property type="match status" value="1"/>
</dbReference>
<dbReference type="InterPro" id="IPR013761">
    <property type="entry name" value="SAM/pointed_sf"/>
</dbReference>
<feature type="domain" description="SAM" evidence="4">
    <location>
        <begin position="522"/>
        <end position="579"/>
    </location>
</feature>
<dbReference type="PANTHER" id="PTHR12515">
    <property type="entry name" value="STERILE ALPHA MOTIF DOMAIN CONTAINING PROTEIN 4-RELATED"/>
    <property type="match status" value="1"/>
</dbReference>
<evidence type="ECO:0000259" key="4">
    <source>
        <dbReference type="PROSITE" id="PS50105"/>
    </source>
</evidence>
<sequence>MDGNSEFLGKTFLERPIMLSPLPAEAPQMHFSQLSTLPQGFQAQRNQSVGYNLQQEFEALKADLDLDLSFSNDTLAAGPAAPGSSEHGVGFQAGTARDLEHTAPLVLLSASAAANGSSTSPLDSAASPKLLSGTGNASRVLSGGPSLLAPAANSPYSMNGPSLSQNHLSGINSHPLLETLVRDSTLSPPAGGVGTAGLSSFLQKNSGFAALLGGLPSRPQLVNDFSMMPRSQPFSRVQHLGNFYTDMMAHTSWIETLNPQEIVAMLDYWCNNLPFDILLTMKLRLHNHLSLGISVPSAPQVFNKVDTYPQYQTDFVNDMENLSFNDLRADLALLQPKPKVNGFKSHLFADSKVPRPKLADPTLHTRAAQPLHPGERARLPTSHLYEKTNFLQLAAASHLPHQYGAGMHAPAGNDDGFDHSAAHKMGALATINSRVALDYNRKPFLSVSRGHSAAAYEELLHRQSNSLSVPANTQKYSVAAMGGQLKKKELDMLLKPKMSAPLTPVNSSLMPPEIIDMDLLTNIPAWLKILRLHKYTDYLKDMRWQDLVELSDDDLEAKGVKALGARRKLLKAFEAVKLSQA</sequence>
<keyword evidence="6" id="KW-1185">Reference proteome</keyword>
<name>A0A4P6XPX4_9ASCO</name>
<dbReference type="Pfam" id="PF07647">
    <property type="entry name" value="SAM_2"/>
    <property type="match status" value="1"/>
</dbReference>
<evidence type="ECO:0000256" key="3">
    <source>
        <dbReference type="ARBA" id="ARBA00022884"/>
    </source>
</evidence>